<sequence>MSNSAEEIQQSTSSNKTNKKTRGQFYTVNNSYILDGLSGPPSEARCVIEPFAGKGDLLEWVEKLGITLPIEAYDIEPKKEGIIQRDTLQNPPDYGNAWILTNPPYLARNKCDKKEIFDKYDTNDLYKCFILSITQQPIPCSGGILIIPAGFFLSPRDIDVCCRNAFLSRYKLLLVKYFEETVFPDTTTTVVAFSFVKSSVLLTEQTVEWISMPSGQKRAFKLTAENDWIIGGDIYNLPVPSHIKIRRHVAGQASKPGEQITYMTLCALDSGTQDGRIRLEYKEGYIYPAKDSSRTYATLCIQGRTLSVAEQQTVCTQFNALIEKKRTETWSLFLPQFRESKEYARKRIPFELVYTIVLHIIANL</sequence>
<proteinExistence type="predicted"/>
<feature type="compositionally biased region" description="Polar residues" evidence="1">
    <location>
        <begin position="1"/>
        <end position="16"/>
    </location>
</feature>
<accession>A0A6C0HI18</accession>
<dbReference type="EMBL" id="MN739955">
    <property type="protein sequence ID" value="QHT79805.1"/>
    <property type="molecule type" value="Genomic_DNA"/>
</dbReference>
<feature type="region of interest" description="Disordered" evidence="1">
    <location>
        <begin position="1"/>
        <end position="21"/>
    </location>
</feature>
<dbReference type="SUPFAM" id="SSF53335">
    <property type="entry name" value="S-adenosyl-L-methionine-dependent methyltransferases"/>
    <property type="match status" value="1"/>
</dbReference>
<protein>
    <submittedName>
        <fullName evidence="2">Uncharacterized protein</fullName>
    </submittedName>
</protein>
<organism evidence="2">
    <name type="scientific">viral metagenome</name>
    <dbReference type="NCBI Taxonomy" id="1070528"/>
    <lineage>
        <taxon>unclassified sequences</taxon>
        <taxon>metagenomes</taxon>
        <taxon>organismal metagenomes</taxon>
    </lineage>
</organism>
<name>A0A6C0HI18_9ZZZZ</name>
<dbReference type="AlphaFoldDB" id="A0A6C0HI18"/>
<evidence type="ECO:0000313" key="2">
    <source>
        <dbReference type="EMBL" id="QHT79805.1"/>
    </source>
</evidence>
<dbReference type="Gene3D" id="3.40.50.150">
    <property type="entry name" value="Vaccinia Virus protein VP39"/>
    <property type="match status" value="1"/>
</dbReference>
<dbReference type="InterPro" id="IPR029063">
    <property type="entry name" value="SAM-dependent_MTases_sf"/>
</dbReference>
<evidence type="ECO:0000256" key="1">
    <source>
        <dbReference type="SAM" id="MobiDB-lite"/>
    </source>
</evidence>
<reference evidence="2" key="1">
    <citation type="journal article" date="2020" name="Nature">
        <title>Giant virus diversity and host interactions through global metagenomics.</title>
        <authorList>
            <person name="Schulz F."/>
            <person name="Roux S."/>
            <person name="Paez-Espino D."/>
            <person name="Jungbluth S."/>
            <person name="Walsh D.A."/>
            <person name="Denef V.J."/>
            <person name="McMahon K.D."/>
            <person name="Konstantinidis K.T."/>
            <person name="Eloe-Fadrosh E.A."/>
            <person name="Kyrpides N.C."/>
            <person name="Woyke T."/>
        </authorList>
    </citation>
    <scope>NUCLEOTIDE SEQUENCE</scope>
    <source>
        <strain evidence="2">GVMAG-M-3300023184-105</strain>
    </source>
</reference>